<evidence type="ECO:0000313" key="1">
    <source>
        <dbReference type="EMBL" id="QSE96149.1"/>
    </source>
</evidence>
<accession>A0A974WDL5</accession>
<protein>
    <submittedName>
        <fullName evidence="1">Uncharacterized protein</fullName>
    </submittedName>
</protein>
<sequence length="116" mass="13504">MAEITYQLRLLKLHCYRQEESDGDEVFIKYKKEKIWPLKSKYESMKEGSLDVNVDIAGLESGTEVEIELWDYDLLTPNDKLGTFKMLVNEKGGPFKTDLLVELGEDAKYSLEWEAY</sequence>
<dbReference type="EMBL" id="CP070608">
    <property type="protein sequence ID" value="QSE96149.1"/>
    <property type="molecule type" value="Genomic_DNA"/>
</dbReference>
<dbReference type="Proteomes" id="UP000662783">
    <property type="component" value="Chromosome"/>
</dbReference>
<evidence type="ECO:0000313" key="2">
    <source>
        <dbReference type="Proteomes" id="UP000662783"/>
    </source>
</evidence>
<organism evidence="1 2">
    <name type="scientific">Fulvivirga lutea</name>
    <dbReference type="NCBI Taxonomy" id="2810512"/>
    <lineage>
        <taxon>Bacteria</taxon>
        <taxon>Pseudomonadati</taxon>
        <taxon>Bacteroidota</taxon>
        <taxon>Cytophagia</taxon>
        <taxon>Cytophagales</taxon>
        <taxon>Fulvivirgaceae</taxon>
        <taxon>Fulvivirga</taxon>
    </lineage>
</organism>
<proteinExistence type="predicted"/>
<dbReference type="RefSeq" id="WP_205720662.1">
    <property type="nucleotide sequence ID" value="NZ_CP070608.1"/>
</dbReference>
<dbReference type="AlphaFoldDB" id="A0A974WDL5"/>
<gene>
    <name evidence="1" type="ORF">JR347_11045</name>
</gene>
<name>A0A974WDL5_9BACT</name>
<dbReference type="KEGG" id="fuv:JR347_11045"/>
<reference evidence="1" key="1">
    <citation type="submission" date="2021-02" db="EMBL/GenBank/DDBJ databases">
        <title>Fulvivirga sp. S481 isolated from sea water.</title>
        <authorList>
            <person name="Bae S.S."/>
            <person name="Baek K."/>
        </authorList>
    </citation>
    <scope>NUCLEOTIDE SEQUENCE</scope>
    <source>
        <strain evidence="1">S481</strain>
    </source>
</reference>
<keyword evidence="2" id="KW-1185">Reference proteome</keyword>